<dbReference type="InterPro" id="IPR038377">
    <property type="entry name" value="Na/Glc_symporter_sf"/>
</dbReference>
<evidence type="ECO:0000256" key="12">
    <source>
        <dbReference type="SAM" id="Phobius"/>
    </source>
</evidence>
<evidence type="ECO:0000256" key="5">
    <source>
        <dbReference type="ARBA" id="ARBA00022692"/>
    </source>
</evidence>
<keyword evidence="14" id="KW-1185">Reference proteome</keyword>
<evidence type="ECO:0008006" key="15">
    <source>
        <dbReference type="Google" id="ProtNLM"/>
    </source>
</evidence>
<evidence type="ECO:0000256" key="3">
    <source>
        <dbReference type="ARBA" id="ARBA00022448"/>
    </source>
</evidence>
<protein>
    <recommendedName>
        <fullName evidence="15">Sodium-coupled monocarboxylate transporter 1</fullName>
    </recommendedName>
</protein>
<reference evidence="13 14" key="1">
    <citation type="submission" date="2022-12" db="EMBL/GenBank/DDBJ databases">
        <title>Chromosome-level genome assembly of true bugs.</title>
        <authorList>
            <person name="Ma L."/>
            <person name="Li H."/>
        </authorList>
    </citation>
    <scope>NUCLEOTIDE SEQUENCE [LARGE SCALE GENOMIC DNA]</scope>
    <source>
        <strain evidence="13">Lab_2022b</strain>
    </source>
</reference>
<dbReference type="PANTHER" id="PTHR42985">
    <property type="entry name" value="SODIUM-COUPLED MONOCARBOXYLATE TRANSPORTER"/>
    <property type="match status" value="1"/>
</dbReference>
<feature type="transmembrane region" description="Helical" evidence="12">
    <location>
        <begin position="98"/>
        <end position="121"/>
    </location>
</feature>
<feature type="transmembrane region" description="Helical" evidence="12">
    <location>
        <begin position="12"/>
        <end position="37"/>
    </location>
</feature>
<dbReference type="EMBL" id="JAPXFL010000010">
    <property type="protein sequence ID" value="KAK9501085.1"/>
    <property type="molecule type" value="Genomic_DNA"/>
</dbReference>
<evidence type="ECO:0000313" key="14">
    <source>
        <dbReference type="Proteomes" id="UP001461498"/>
    </source>
</evidence>
<dbReference type="PROSITE" id="PS50283">
    <property type="entry name" value="NA_SOLUT_SYMP_3"/>
    <property type="match status" value="1"/>
</dbReference>
<keyword evidence="5 12" id="KW-0812">Transmembrane</keyword>
<evidence type="ECO:0000256" key="10">
    <source>
        <dbReference type="ARBA" id="ARBA00023201"/>
    </source>
</evidence>
<dbReference type="Proteomes" id="UP001461498">
    <property type="component" value="Unassembled WGS sequence"/>
</dbReference>
<dbReference type="AlphaFoldDB" id="A0AAW1CUA2"/>
<accession>A0AAW1CUA2</accession>
<dbReference type="GO" id="GO:0005886">
    <property type="term" value="C:plasma membrane"/>
    <property type="evidence" value="ECO:0007669"/>
    <property type="project" value="UniProtKB-SubCell"/>
</dbReference>
<evidence type="ECO:0000256" key="4">
    <source>
        <dbReference type="ARBA" id="ARBA00022475"/>
    </source>
</evidence>
<dbReference type="PANTHER" id="PTHR42985:SF39">
    <property type="entry name" value="GH10366P"/>
    <property type="match status" value="1"/>
</dbReference>
<proteinExistence type="inferred from homology"/>
<dbReference type="InterPro" id="IPR051163">
    <property type="entry name" value="Sodium:Solute_Symporter_SSF"/>
</dbReference>
<gene>
    <name evidence="13" type="ORF">O3M35_002199</name>
</gene>
<keyword evidence="6 12" id="KW-1133">Transmembrane helix</keyword>
<feature type="transmembrane region" description="Helical" evidence="12">
    <location>
        <begin position="326"/>
        <end position="347"/>
    </location>
</feature>
<feature type="transmembrane region" description="Helical" evidence="12">
    <location>
        <begin position="229"/>
        <end position="250"/>
    </location>
</feature>
<comment type="subcellular location">
    <subcellularLocation>
        <location evidence="1">Cell membrane</location>
        <topology evidence="1">Multi-pass membrane protein</topology>
    </subcellularLocation>
</comment>
<dbReference type="GO" id="GO:0006814">
    <property type="term" value="P:sodium ion transport"/>
    <property type="evidence" value="ECO:0007669"/>
    <property type="project" value="UniProtKB-KW"/>
</dbReference>
<evidence type="ECO:0000256" key="11">
    <source>
        <dbReference type="RuleBase" id="RU362091"/>
    </source>
</evidence>
<evidence type="ECO:0000256" key="1">
    <source>
        <dbReference type="ARBA" id="ARBA00004651"/>
    </source>
</evidence>
<evidence type="ECO:0000256" key="9">
    <source>
        <dbReference type="ARBA" id="ARBA00023136"/>
    </source>
</evidence>
<organism evidence="13 14">
    <name type="scientific">Rhynocoris fuscipes</name>
    <dbReference type="NCBI Taxonomy" id="488301"/>
    <lineage>
        <taxon>Eukaryota</taxon>
        <taxon>Metazoa</taxon>
        <taxon>Ecdysozoa</taxon>
        <taxon>Arthropoda</taxon>
        <taxon>Hexapoda</taxon>
        <taxon>Insecta</taxon>
        <taxon>Pterygota</taxon>
        <taxon>Neoptera</taxon>
        <taxon>Paraneoptera</taxon>
        <taxon>Hemiptera</taxon>
        <taxon>Heteroptera</taxon>
        <taxon>Panheteroptera</taxon>
        <taxon>Cimicomorpha</taxon>
        <taxon>Reduviidae</taxon>
        <taxon>Harpactorinae</taxon>
        <taxon>Harpactorini</taxon>
        <taxon>Rhynocoris</taxon>
    </lineage>
</organism>
<evidence type="ECO:0000313" key="13">
    <source>
        <dbReference type="EMBL" id="KAK9501085.1"/>
    </source>
</evidence>
<keyword evidence="3" id="KW-0813">Transport</keyword>
<feature type="transmembrane region" description="Helical" evidence="12">
    <location>
        <begin position="204"/>
        <end position="223"/>
    </location>
</feature>
<feature type="transmembrane region" description="Helical" evidence="12">
    <location>
        <begin position="262"/>
        <end position="283"/>
    </location>
</feature>
<keyword evidence="10" id="KW-0739">Sodium transport</keyword>
<keyword evidence="9 12" id="KW-0472">Membrane</keyword>
<comment type="caution">
    <text evidence="13">The sequence shown here is derived from an EMBL/GenBank/DDBJ whole genome shotgun (WGS) entry which is preliminary data.</text>
</comment>
<keyword evidence="8" id="KW-0406">Ion transport</keyword>
<comment type="similarity">
    <text evidence="2 11">Belongs to the sodium:solute symporter (SSF) (TC 2.A.21) family.</text>
</comment>
<feature type="transmembrane region" description="Helical" evidence="12">
    <location>
        <begin position="159"/>
        <end position="183"/>
    </location>
</feature>
<dbReference type="InterPro" id="IPR001734">
    <property type="entry name" value="Na/solute_symporter"/>
</dbReference>
<sequence>MKSVIMTDTFQALILMISIIAVMAIGNNMVGGFNNVYETNSKSGRLEFFIMNPSPTVRHTFWSVVIGGTFYWATMFCSNQASIQKYMSVETISQARSALWTASLGLILIFSINFYTGAIVYEQYQNCDPLASKEITAADELLPAYVMKIQGHLHGIPGLFVSGIFAASLGTVASAMNSLAAVSMKDLLEAMCGINIPSHKGATISKWLSLFFGLLSFALVFIVEQLGSVLEVALTFNGITGGITLGLFSLGMFYPWANSKGALTGGIIGFLVVGWMGFGAQIASATGYNSAIVMPISVTNCSCNVTQMSLHSSDEEAPWWFYRISYLWYSAIGCILTFIIGVTISFITGPNNAAELNEQLISPPVKTLLDSLSPKLRAKLNLSVKSKEPISVRTISSGLVDSGVEKTGIDNYGLQMENEVSNNMA</sequence>
<dbReference type="Gene3D" id="1.20.1730.10">
    <property type="entry name" value="Sodium/glucose cotransporter"/>
    <property type="match status" value="1"/>
</dbReference>
<evidence type="ECO:0000256" key="6">
    <source>
        <dbReference type="ARBA" id="ARBA00022989"/>
    </source>
</evidence>
<evidence type="ECO:0000256" key="8">
    <source>
        <dbReference type="ARBA" id="ARBA00023065"/>
    </source>
</evidence>
<feature type="transmembrane region" description="Helical" evidence="12">
    <location>
        <begin position="57"/>
        <end position="77"/>
    </location>
</feature>
<name>A0AAW1CUA2_9HEMI</name>
<dbReference type="Pfam" id="PF00474">
    <property type="entry name" value="SSF"/>
    <property type="match status" value="1"/>
</dbReference>
<keyword evidence="7" id="KW-0915">Sodium</keyword>
<evidence type="ECO:0000256" key="2">
    <source>
        <dbReference type="ARBA" id="ARBA00006434"/>
    </source>
</evidence>
<dbReference type="GO" id="GO:0015293">
    <property type="term" value="F:symporter activity"/>
    <property type="evidence" value="ECO:0007669"/>
    <property type="project" value="TreeGrafter"/>
</dbReference>
<keyword evidence="4" id="KW-1003">Cell membrane</keyword>
<evidence type="ECO:0000256" key="7">
    <source>
        <dbReference type="ARBA" id="ARBA00023053"/>
    </source>
</evidence>